<reference evidence="2 3" key="1">
    <citation type="journal article" date="2008" name="PLoS Genet.">
        <title>The genome of Borrelia recurrentis, the agent of deadly louse-borne relapsing fever, is a degraded subset of tick-borne Borrelia duttonii.</title>
        <authorList>
            <person name="Lescot M."/>
            <person name="Audic S."/>
            <person name="Robert C."/>
            <person name="Nguyen T.T."/>
            <person name="Blanc G."/>
            <person name="Cutler S.J."/>
            <person name="Wincker P."/>
            <person name="Couloux A."/>
            <person name="Claverie J.-M."/>
            <person name="Raoult D."/>
            <person name="Drancourt M."/>
        </authorList>
    </citation>
    <scope>NUCLEOTIDE SEQUENCE [LARGE SCALE GENOMIC DNA]</scope>
    <source>
        <strain evidence="2 3">Ly</strain>
    </source>
</reference>
<organism evidence="2 3">
    <name type="scientific">Borrelia duttonii (strain Ly)</name>
    <dbReference type="NCBI Taxonomy" id="412419"/>
    <lineage>
        <taxon>Bacteria</taxon>
        <taxon>Pseudomonadati</taxon>
        <taxon>Spirochaetota</taxon>
        <taxon>Spirochaetia</taxon>
        <taxon>Spirochaetales</taxon>
        <taxon>Borreliaceae</taxon>
        <taxon>Borrelia</taxon>
    </lineage>
</organism>
<dbReference type="InterPro" id="IPR003459">
    <property type="entry name" value="Borrelia_plasmid_OrfA"/>
</dbReference>
<dbReference type="KEGG" id="bdu:BDU_4017"/>
<protein>
    <submittedName>
        <fullName evidence="2">Plasmid partionning associated protein 2</fullName>
    </submittedName>
</protein>
<geneLocation type="plasmid" evidence="2 3">
    <name>pl41</name>
</geneLocation>
<name>B5RP56_BORDL</name>
<evidence type="ECO:0000313" key="3">
    <source>
        <dbReference type="Proteomes" id="UP000000611"/>
    </source>
</evidence>
<dbReference type="EMBL" id="CP000988">
    <property type="protein sequence ID" value="ACH94142.1"/>
    <property type="molecule type" value="Genomic_DNA"/>
</dbReference>
<keyword evidence="3" id="KW-1185">Reference proteome</keyword>
<evidence type="ECO:0000256" key="1">
    <source>
        <dbReference type="SAM" id="Coils"/>
    </source>
</evidence>
<gene>
    <name evidence="2" type="primary">ppap2</name>
    <name evidence="2" type="ordered locus">BDU_4017</name>
</gene>
<keyword evidence="2" id="KW-0614">Plasmid</keyword>
<dbReference type="Pfam" id="PF02414">
    <property type="entry name" value="Borrelia_orfA"/>
    <property type="match status" value="1"/>
</dbReference>
<sequence length="382" mass="46274">MRYYRLQQFTLKELDMKGQKKNINNKYQHKLIVLISTLNYVNSKFKKYNQNKILYYFNNNLSNNGQKKATLKTLQSYLYKLEKEFQVTSNYYRHLGENCGTEIHYKLRFSKKECHYKINKHFKDKKEERFQQRANSYHQQTCTNNGSLKKNGSAEKWECINNKNNKKKKKELKKTERENAQLKKYIKKCEFKDDKYLSILNLETTKEIKIAKLIELKKEENRKEREQNKSKKLVDKRKELEKALAEKKEELEKEGYNEKQLETEIQKAYDKYKDKPHFIVESSKYGDLGQIVKRIKKTVEYKKKGEKEDHEQIRNNIFSILLDQLKNKVEVKVLAPILRNYLSNQVDLKYSQVFNNHYYYEILEMVEGKEHLRIEEYEKIVD</sequence>
<dbReference type="Proteomes" id="UP000000611">
    <property type="component" value="Plasmid pl41"/>
</dbReference>
<keyword evidence="1" id="KW-0175">Coiled coil</keyword>
<feature type="coiled-coil region" evidence="1">
    <location>
        <begin position="163"/>
        <end position="192"/>
    </location>
</feature>
<dbReference type="AlphaFoldDB" id="B5RP56"/>
<dbReference type="HOGENOM" id="CLU_066594_0_0_12"/>
<feature type="coiled-coil region" evidence="1">
    <location>
        <begin position="216"/>
        <end position="264"/>
    </location>
</feature>
<proteinExistence type="predicted"/>
<evidence type="ECO:0000313" key="2">
    <source>
        <dbReference type="EMBL" id="ACH94142.1"/>
    </source>
</evidence>
<accession>B5RP56</accession>